<sequence>MSLLQQLVGSVVKDVNRIEDYLQIEFTDETVINVNNNFEFNGDNLKSIEKEELLSIFECDSRIDLHFRNDLMISVSLLEKDYNGPEAMELHRKGKPPIIWN</sequence>
<protein>
    <submittedName>
        <fullName evidence="1">Uncharacterized protein</fullName>
    </submittedName>
</protein>
<dbReference type="AlphaFoldDB" id="A0AAP9WNW1"/>
<keyword evidence="1" id="KW-0614">Plasmid</keyword>
<evidence type="ECO:0000313" key="2">
    <source>
        <dbReference type="Proteomes" id="UP000663255"/>
    </source>
</evidence>
<proteinExistence type="predicted"/>
<accession>A0AAP9WNW1</accession>
<reference evidence="1" key="1">
    <citation type="submission" date="2019-09" db="EMBL/GenBank/DDBJ databases">
        <title>Comparative Genomics of Leptospira interrogans Reveals Genome Plasticity - A Common Adaptive Strategy for Survival in Various Hosts.</title>
        <authorList>
            <person name="Ramli S.R."/>
            <person name="Bunk B."/>
            <person name="Goris M."/>
            <person name="Bhuju S."/>
            <person name="Jarek M."/>
            <person name="Sproer C."/>
            <person name="Mustakim S."/>
            <person name="Strommenger B."/>
            <person name="Pessler F."/>
        </authorList>
    </citation>
    <scope>NUCLEOTIDE SEQUENCE</scope>
    <source>
        <strain evidence="1">1489</strain>
        <plasmid evidence="1">p1</plasmid>
    </source>
</reference>
<gene>
    <name evidence="1" type="ORF">Lepto1489_21860</name>
</gene>
<geneLocation type="plasmid" evidence="1 2">
    <name>p1</name>
</geneLocation>
<name>A0AAP9WNW1_LEPIR</name>
<dbReference type="Proteomes" id="UP000663255">
    <property type="component" value="Plasmid p1"/>
</dbReference>
<organism evidence="1 2">
    <name type="scientific">Leptospira interrogans serovar Bataviae</name>
    <dbReference type="NCBI Taxonomy" id="312175"/>
    <lineage>
        <taxon>Bacteria</taxon>
        <taxon>Pseudomonadati</taxon>
        <taxon>Spirochaetota</taxon>
        <taxon>Spirochaetia</taxon>
        <taxon>Leptospirales</taxon>
        <taxon>Leptospiraceae</taxon>
        <taxon>Leptospira</taxon>
    </lineage>
</organism>
<evidence type="ECO:0000313" key="1">
    <source>
        <dbReference type="EMBL" id="QOI53021.1"/>
    </source>
</evidence>
<dbReference type="EMBL" id="CP043895">
    <property type="protein sequence ID" value="QOI53021.1"/>
    <property type="molecule type" value="Genomic_DNA"/>
</dbReference>
<dbReference type="RefSeq" id="WP_000055202.1">
    <property type="nucleotide sequence ID" value="NZ_CP043895.1"/>
</dbReference>